<gene>
    <name evidence="4" type="ORF">CAEBREN_06110</name>
</gene>
<reference evidence="5" key="1">
    <citation type="submission" date="2011-07" db="EMBL/GenBank/DDBJ databases">
        <authorList>
            <consortium name="Caenorhabditis brenneri Sequencing and Analysis Consortium"/>
            <person name="Wilson R.K."/>
        </authorList>
    </citation>
    <scope>NUCLEOTIDE SEQUENCE [LARGE SCALE GENOMIC DNA]</scope>
    <source>
        <strain evidence="5">PB2801</strain>
    </source>
</reference>
<name>G0PJU8_CAEBE</name>
<dbReference type="AlphaFoldDB" id="G0PJU8"/>
<dbReference type="InParanoid" id="G0PJU8"/>
<evidence type="ECO:0000259" key="3">
    <source>
        <dbReference type="PROSITE" id="PS50041"/>
    </source>
</evidence>
<evidence type="ECO:0000313" key="5">
    <source>
        <dbReference type="Proteomes" id="UP000008068"/>
    </source>
</evidence>
<keyword evidence="1" id="KW-1015">Disulfide bond</keyword>
<sequence>MLRNLLILLWLSLPILGQNYTCPPNYTMVLNKCLQVFPTTAWGNHSAAEQICRKDGGTLVTIRSAIENRAVATFAAGNNRIWIGTFCFGNDTSQCVYDDYSGPLSGYSGFERGYPLVTNHNDGCVLMVTQGSTAGNWLSSWCNPYEPVSPVCEVPPFIDYQIPTPSCVNKYNGFCYALLQGTYEYGTGCGSSFLSIHSNRENDYIQNNLFPPGQNLILLGAKRKYLVNYDWSDTTNWDFDNRDPMDFNLNHLDCLAMNRSTGLWNYVACNVSQPLICKYPIPDNHPIESHCNANSLLMAPLTITSNGYPRNNNGSPCSYKIGTTGAYRVKISIVDIWGIQLTIKDFDGNLIVQTGIQGTYVSPSSYISVTQTGTGVFRAIVIPY</sequence>
<dbReference type="OrthoDB" id="6369184at2759"/>
<dbReference type="CDD" id="cd00037">
    <property type="entry name" value="CLECT"/>
    <property type="match status" value="2"/>
</dbReference>
<dbReference type="STRING" id="135651.G0PJU8"/>
<organism evidence="5">
    <name type="scientific">Caenorhabditis brenneri</name>
    <name type="common">Nematode worm</name>
    <dbReference type="NCBI Taxonomy" id="135651"/>
    <lineage>
        <taxon>Eukaryota</taxon>
        <taxon>Metazoa</taxon>
        <taxon>Ecdysozoa</taxon>
        <taxon>Nematoda</taxon>
        <taxon>Chromadorea</taxon>
        <taxon>Rhabditida</taxon>
        <taxon>Rhabditina</taxon>
        <taxon>Rhabditomorpha</taxon>
        <taxon>Rhabditoidea</taxon>
        <taxon>Rhabditidae</taxon>
        <taxon>Peloderinae</taxon>
        <taxon>Caenorhabditis</taxon>
    </lineage>
</organism>
<feature type="domain" description="C-type lectin" evidence="3">
    <location>
        <begin position="171"/>
        <end position="278"/>
    </location>
</feature>
<dbReference type="PANTHER" id="PTHR22991:SF43">
    <property type="entry name" value="C-TYPE LECTIN-RELATED"/>
    <property type="match status" value="1"/>
</dbReference>
<dbReference type="OMA" id="KASNICK"/>
<keyword evidence="5" id="KW-1185">Reference proteome</keyword>
<proteinExistence type="predicted"/>
<dbReference type="Proteomes" id="UP000008068">
    <property type="component" value="Unassembled WGS sequence"/>
</dbReference>
<feature type="chain" id="PRO_5003407085" description="C-type lectin domain-containing protein" evidence="2">
    <location>
        <begin position="18"/>
        <end position="384"/>
    </location>
</feature>
<dbReference type="InterPro" id="IPR016186">
    <property type="entry name" value="C-type_lectin-like/link_sf"/>
</dbReference>
<dbReference type="SMART" id="SM00034">
    <property type="entry name" value="CLECT"/>
    <property type="match status" value="2"/>
</dbReference>
<dbReference type="Gene3D" id="3.10.100.10">
    <property type="entry name" value="Mannose-Binding Protein A, subunit A"/>
    <property type="match status" value="2"/>
</dbReference>
<feature type="domain" description="C-type lectin" evidence="3">
    <location>
        <begin position="48"/>
        <end position="143"/>
    </location>
</feature>
<feature type="signal peptide" evidence="2">
    <location>
        <begin position="1"/>
        <end position="17"/>
    </location>
</feature>
<dbReference type="InterPro" id="IPR050976">
    <property type="entry name" value="Snaclec"/>
</dbReference>
<dbReference type="PROSITE" id="PS50041">
    <property type="entry name" value="C_TYPE_LECTIN_2"/>
    <property type="match status" value="2"/>
</dbReference>
<dbReference type="InterPro" id="IPR016187">
    <property type="entry name" value="CTDL_fold"/>
</dbReference>
<evidence type="ECO:0000313" key="4">
    <source>
        <dbReference type="EMBL" id="EGT60309.1"/>
    </source>
</evidence>
<evidence type="ECO:0000256" key="1">
    <source>
        <dbReference type="ARBA" id="ARBA00023157"/>
    </source>
</evidence>
<dbReference type="PANTHER" id="PTHR22991">
    <property type="entry name" value="PROTEIN CBG13490"/>
    <property type="match status" value="1"/>
</dbReference>
<dbReference type="InterPro" id="IPR001304">
    <property type="entry name" value="C-type_lectin-like"/>
</dbReference>
<evidence type="ECO:0000256" key="2">
    <source>
        <dbReference type="SAM" id="SignalP"/>
    </source>
</evidence>
<dbReference type="eggNOG" id="KOG4297">
    <property type="taxonomic scope" value="Eukaryota"/>
</dbReference>
<dbReference type="HOGENOM" id="CLU_037161_0_0_1"/>
<keyword evidence="2" id="KW-0732">Signal</keyword>
<dbReference type="Pfam" id="PF00059">
    <property type="entry name" value="Lectin_C"/>
    <property type="match status" value="2"/>
</dbReference>
<dbReference type="EMBL" id="GL380757">
    <property type="protein sequence ID" value="EGT60309.1"/>
    <property type="molecule type" value="Genomic_DNA"/>
</dbReference>
<protein>
    <recommendedName>
        <fullName evidence="3">C-type lectin domain-containing protein</fullName>
    </recommendedName>
</protein>
<accession>G0PJU8</accession>
<dbReference type="SUPFAM" id="SSF56436">
    <property type="entry name" value="C-type lectin-like"/>
    <property type="match status" value="2"/>
</dbReference>